<dbReference type="AlphaFoldDB" id="A0A5P2DQJ1"/>
<evidence type="ECO:0000313" key="1">
    <source>
        <dbReference type="EMBL" id="QES56810.1"/>
    </source>
</evidence>
<reference evidence="1 2" key="1">
    <citation type="submission" date="2018-05" db="EMBL/GenBank/DDBJ databases">
        <title>Streptomyces venezuelae.</title>
        <authorList>
            <person name="Kim W."/>
            <person name="Lee N."/>
            <person name="Cho B.-K."/>
        </authorList>
    </citation>
    <scope>NUCLEOTIDE SEQUENCE [LARGE SCALE GENOMIC DNA]</scope>
    <source>
        <strain evidence="1 2">ATCC 21018</strain>
    </source>
</reference>
<name>A0A5P2DQJ1_STRVZ</name>
<dbReference type="Proteomes" id="UP000324101">
    <property type="component" value="Chromosome"/>
</dbReference>
<protein>
    <submittedName>
        <fullName evidence="1">Uncharacterized protein</fullName>
    </submittedName>
</protein>
<proteinExistence type="predicted"/>
<accession>A0A5P2DQJ1</accession>
<organism evidence="1 2">
    <name type="scientific">Streptomyces venezuelae</name>
    <dbReference type="NCBI Taxonomy" id="54571"/>
    <lineage>
        <taxon>Bacteria</taxon>
        <taxon>Bacillati</taxon>
        <taxon>Actinomycetota</taxon>
        <taxon>Actinomycetes</taxon>
        <taxon>Kitasatosporales</taxon>
        <taxon>Streptomycetaceae</taxon>
        <taxon>Streptomyces</taxon>
    </lineage>
</organism>
<dbReference type="EMBL" id="CP029189">
    <property type="protein sequence ID" value="QES56810.1"/>
    <property type="molecule type" value="Genomic_DNA"/>
</dbReference>
<evidence type="ECO:0000313" key="2">
    <source>
        <dbReference type="Proteomes" id="UP000324101"/>
    </source>
</evidence>
<sequence>MYEYEIATAVHSADLIREAAEYRTARAAGRAHRASLPDQEARRRVRTLRSRFTRAAHSAPRTV</sequence>
<gene>
    <name evidence="1" type="ORF">DEJ51_23670</name>
</gene>